<accession>A0A6N2XL87</accession>
<name>A0A6N2XL87_9BACE</name>
<proteinExistence type="predicted"/>
<gene>
    <name evidence="1" type="ORF">BFLFYP10_04848</name>
</gene>
<reference evidence="1" key="1">
    <citation type="submission" date="2019-11" db="EMBL/GenBank/DDBJ databases">
        <authorList>
            <person name="Feng L."/>
        </authorList>
    </citation>
    <scope>NUCLEOTIDE SEQUENCE</scope>
    <source>
        <strain evidence="1">BfaecisLFYP10</strain>
    </source>
</reference>
<dbReference type="RefSeq" id="WP_010538150.1">
    <property type="nucleotide sequence ID" value="NZ_CACRSZ010000099.1"/>
</dbReference>
<evidence type="ECO:0000313" key="1">
    <source>
        <dbReference type="EMBL" id="VYT54773.1"/>
    </source>
</evidence>
<organism evidence="1">
    <name type="scientific">Bacteroides faecis</name>
    <dbReference type="NCBI Taxonomy" id="674529"/>
    <lineage>
        <taxon>Bacteria</taxon>
        <taxon>Pseudomonadati</taxon>
        <taxon>Bacteroidota</taxon>
        <taxon>Bacteroidia</taxon>
        <taxon>Bacteroidales</taxon>
        <taxon>Bacteroidaceae</taxon>
        <taxon>Bacteroides</taxon>
    </lineage>
</organism>
<dbReference type="AlphaFoldDB" id="A0A6N2XL87"/>
<protein>
    <submittedName>
        <fullName evidence="1">Uncharacterized protein</fullName>
    </submittedName>
</protein>
<sequence>METFNLQEFITERNIELQEFIKEQMRVHQLGNLSIDQRELMIDTPAISTTQMIDAYYSTIQRVTARLIELEGKNEAWNKHRDIIMKKVAKKEKKARKQERYSRKLIQEYNRKYNANIH</sequence>
<dbReference type="EMBL" id="CACRSZ010000099">
    <property type="protein sequence ID" value="VYT54773.1"/>
    <property type="molecule type" value="Genomic_DNA"/>
</dbReference>